<feature type="region of interest" description="Disordered" evidence="1">
    <location>
        <begin position="1"/>
        <end position="33"/>
    </location>
</feature>
<proteinExistence type="predicted"/>
<protein>
    <submittedName>
        <fullName evidence="2">Uncharacterized protein</fullName>
    </submittedName>
</protein>
<feature type="compositionally biased region" description="Basic and acidic residues" evidence="1">
    <location>
        <begin position="20"/>
        <end position="31"/>
    </location>
</feature>
<dbReference type="Gramene" id="TVU07998">
    <property type="protein sequence ID" value="TVU07998"/>
    <property type="gene ID" value="EJB05_41380"/>
</dbReference>
<evidence type="ECO:0000313" key="2">
    <source>
        <dbReference type="EMBL" id="TVU07998.1"/>
    </source>
</evidence>
<sequence length="108" mass="11370">MVSSRCHPGRALTAASAAEGRLDRAAPEDPLLHPSRAAARPLLTEAKAKATSMVAALFLFHRGGAAPSYTEAKVKATRPEQCHPWEVEGQLHCSAGLLSHLPPAALLT</sequence>
<dbReference type="Proteomes" id="UP000324897">
    <property type="component" value="Chromosome 3"/>
</dbReference>
<reference evidence="2 3" key="1">
    <citation type="journal article" date="2019" name="Sci. Rep.">
        <title>A high-quality genome of Eragrostis curvula grass provides insights into Poaceae evolution and supports new strategies to enhance forage quality.</title>
        <authorList>
            <person name="Carballo J."/>
            <person name="Santos B.A.C.M."/>
            <person name="Zappacosta D."/>
            <person name="Garbus I."/>
            <person name="Selva J.P."/>
            <person name="Gallo C.A."/>
            <person name="Diaz A."/>
            <person name="Albertini E."/>
            <person name="Caccamo M."/>
            <person name="Echenique V."/>
        </authorList>
    </citation>
    <scope>NUCLEOTIDE SEQUENCE [LARGE SCALE GENOMIC DNA]</scope>
    <source>
        <strain evidence="3">cv. Victoria</strain>
        <tissue evidence="2">Leaf</tissue>
    </source>
</reference>
<dbReference type="EMBL" id="RWGY01000039">
    <property type="protein sequence ID" value="TVU07998.1"/>
    <property type="molecule type" value="Genomic_DNA"/>
</dbReference>
<keyword evidence="3" id="KW-1185">Reference proteome</keyword>
<dbReference type="AlphaFoldDB" id="A0A5J9TAL6"/>
<gene>
    <name evidence="2" type="ORF">EJB05_41380</name>
</gene>
<organism evidence="2 3">
    <name type="scientific">Eragrostis curvula</name>
    <name type="common">weeping love grass</name>
    <dbReference type="NCBI Taxonomy" id="38414"/>
    <lineage>
        <taxon>Eukaryota</taxon>
        <taxon>Viridiplantae</taxon>
        <taxon>Streptophyta</taxon>
        <taxon>Embryophyta</taxon>
        <taxon>Tracheophyta</taxon>
        <taxon>Spermatophyta</taxon>
        <taxon>Magnoliopsida</taxon>
        <taxon>Liliopsida</taxon>
        <taxon>Poales</taxon>
        <taxon>Poaceae</taxon>
        <taxon>PACMAD clade</taxon>
        <taxon>Chloridoideae</taxon>
        <taxon>Eragrostideae</taxon>
        <taxon>Eragrostidinae</taxon>
        <taxon>Eragrostis</taxon>
    </lineage>
</organism>
<accession>A0A5J9TAL6</accession>
<name>A0A5J9TAL6_9POAL</name>
<evidence type="ECO:0000256" key="1">
    <source>
        <dbReference type="SAM" id="MobiDB-lite"/>
    </source>
</evidence>
<comment type="caution">
    <text evidence="2">The sequence shown here is derived from an EMBL/GenBank/DDBJ whole genome shotgun (WGS) entry which is preliminary data.</text>
</comment>
<evidence type="ECO:0000313" key="3">
    <source>
        <dbReference type="Proteomes" id="UP000324897"/>
    </source>
</evidence>